<dbReference type="EMBL" id="BKBA01000006">
    <property type="protein sequence ID" value="GEQ13540.1"/>
    <property type="molecule type" value="Genomic_DNA"/>
</dbReference>
<dbReference type="Proteomes" id="UP000321793">
    <property type="component" value="Unassembled WGS sequence"/>
</dbReference>
<accession>A0A512T075</accession>
<keyword evidence="1" id="KW-0812">Transmembrane</keyword>
<feature type="transmembrane region" description="Helical" evidence="1">
    <location>
        <begin position="35"/>
        <end position="54"/>
    </location>
</feature>
<proteinExistence type="predicted"/>
<keyword evidence="1" id="KW-1133">Transmembrane helix</keyword>
<feature type="transmembrane region" description="Helical" evidence="1">
    <location>
        <begin position="93"/>
        <end position="112"/>
    </location>
</feature>
<evidence type="ECO:0000256" key="1">
    <source>
        <dbReference type="SAM" id="Phobius"/>
    </source>
</evidence>
<organism evidence="2 3">
    <name type="scientific">Knoellia locipacati</name>
    <dbReference type="NCBI Taxonomy" id="882824"/>
    <lineage>
        <taxon>Bacteria</taxon>
        <taxon>Bacillati</taxon>
        <taxon>Actinomycetota</taxon>
        <taxon>Actinomycetes</taxon>
        <taxon>Micrococcales</taxon>
        <taxon>Intrasporangiaceae</taxon>
        <taxon>Knoellia</taxon>
    </lineage>
</organism>
<name>A0A512T075_9MICO</name>
<comment type="caution">
    <text evidence="2">The sequence shown here is derived from an EMBL/GenBank/DDBJ whole genome shotgun (WGS) entry which is preliminary data.</text>
</comment>
<dbReference type="AlphaFoldDB" id="A0A512T075"/>
<reference evidence="2 3" key="1">
    <citation type="submission" date="2019-07" db="EMBL/GenBank/DDBJ databases">
        <title>Whole genome shotgun sequence of Knoellia locipacati NBRC 109775.</title>
        <authorList>
            <person name="Hosoyama A."/>
            <person name="Uohara A."/>
            <person name="Ohji S."/>
            <person name="Ichikawa N."/>
        </authorList>
    </citation>
    <scope>NUCLEOTIDE SEQUENCE [LARGE SCALE GENOMIC DNA]</scope>
    <source>
        <strain evidence="2 3">NBRC 109775</strain>
    </source>
</reference>
<evidence type="ECO:0000313" key="3">
    <source>
        <dbReference type="Proteomes" id="UP000321793"/>
    </source>
</evidence>
<sequence>MRSDEFWRRSVALAVPIIVLAVLTRPGAEPSDRSVALGLLALVVPALWVSYPVFSRFAQIEPTRMTTTEFAVDVAAFGALGLASGLEGPNLPLPVRLLLGLLGAAGLAYISATIRQRERDGDTSTSFFAD</sequence>
<evidence type="ECO:0008006" key="4">
    <source>
        <dbReference type="Google" id="ProtNLM"/>
    </source>
</evidence>
<feature type="transmembrane region" description="Helical" evidence="1">
    <location>
        <begin position="6"/>
        <end position="23"/>
    </location>
</feature>
<evidence type="ECO:0000313" key="2">
    <source>
        <dbReference type="EMBL" id="GEQ13540.1"/>
    </source>
</evidence>
<keyword evidence="1" id="KW-0472">Membrane</keyword>
<gene>
    <name evidence="2" type="ORF">KLO01_15870</name>
</gene>
<keyword evidence="3" id="KW-1185">Reference proteome</keyword>
<protein>
    <recommendedName>
        <fullName evidence="4">DUF1616 domain-containing protein</fullName>
    </recommendedName>
</protein>